<comment type="caution">
    <text evidence="1">The sequence shown here is derived from an EMBL/GenBank/DDBJ whole genome shotgun (WGS) entry which is preliminary data.</text>
</comment>
<evidence type="ECO:0000313" key="2">
    <source>
        <dbReference type="Proteomes" id="UP000004277"/>
    </source>
</evidence>
<organism evidence="1 2">
    <name type="scientific">Imbroritus primus</name>
    <dbReference type="NCBI Taxonomy" id="3058603"/>
    <lineage>
        <taxon>Bacteria</taxon>
        <taxon>Pseudomonadati</taxon>
        <taxon>Pseudomonadota</taxon>
        <taxon>Betaproteobacteria</taxon>
        <taxon>Burkholderiales</taxon>
        <taxon>Burkholderiaceae</taxon>
        <taxon>Imbroritus</taxon>
    </lineage>
</organism>
<dbReference type="EMBL" id="AKCV02000023">
    <property type="protein sequence ID" value="TMS57482.1"/>
    <property type="molecule type" value="Genomic_DNA"/>
</dbReference>
<dbReference type="Proteomes" id="UP000004277">
    <property type="component" value="Unassembled WGS sequence"/>
</dbReference>
<name>A0ACD3SMQ8_9BURK</name>
<keyword evidence="2" id="KW-1185">Reference proteome</keyword>
<reference evidence="1" key="1">
    <citation type="submission" date="2019-05" db="EMBL/GenBank/DDBJ databases">
        <title>Revised genome assembly of Burkholderiaceae (previously Ralstonia) sp. PBA.</title>
        <authorList>
            <person name="Gan H.M."/>
        </authorList>
    </citation>
    <scope>NUCLEOTIDE SEQUENCE</scope>
    <source>
        <strain evidence="1">PBA</strain>
    </source>
</reference>
<sequence length="467" mass="48777">MLIQDIRRILALAGPLLAGQLAVIGFGVIDTMMSGRASAEDLAAIGLGSSIYITVYISLTGVLQALAPLAAQLYGAGQLRQIGEEVRQSAWLALALAVPGVLLLLFPGPILSLADTPPALTGKVERFLHLTAFGLPAALGFRVYQAINNALSRPIMVTLLQVGGLALKVPLNAWFIYGGLGIAPMGGPGCALASTVIAWGWCLTGIAILYRGNAYQALEIFNRWSAPRRASLLALLRLGVPMGMTYLIEITSFTLMALFIARLGTLSLAGHQIAANIGAVVYMVPLSLAIATSVLVAQAVGARRFEEARRTAWSSIIFAVALAAVLGIALWLGRTAILQMYSNDAAVITAALPLVAFIALYQLVDAVQIMAAFILRAYKIALVPTVIYALSLWGIGLGGGYVLGFGLIDGTPSFLHGATGFWAANGTSLAVAGLLLVGYFRRVSGQACAEALASSGTSVDPKRATEA</sequence>
<proteinExistence type="predicted"/>
<gene>
    <name evidence="1" type="ORF">MW7_012845</name>
</gene>
<evidence type="ECO:0000313" key="1">
    <source>
        <dbReference type="EMBL" id="TMS57482.1"/>
    </source>
</evidence>
<protein>
    <submittedName>
        <fullName evidence="1">MATE family efflux transporter</fullName>
    </submittedName>
</protein>
<accession>A0ACD3SMQ8</accession>